<dbReference type="PANTHER" id="PTHR12835">
    <property type="entry name" value="BIOTIN PROTEIN LIGASE"/>
    <property type="match status" value="1"/>
</dbReference>
<dbReference type="Gene3D" id="3.30.930.10">
    <property type="entry name" value="Bira Bifunctional Protein, Domain 2"/>
    <property type="match status" value="1"/>
</dbReference>
<dbReference type="InterPro" id="IPR036388">
    <property type="entry name" value="WH-like_DNA-bd_sf"/>
</dbReference>
<comment type="similarity">
    <text evidence="4">Belongs to the biotin--protein ligase family.</text>
</comment>
<proteinExistence type="inferred from homology"/>
<comment type="caution">
    <text evidence="4">Lacks conserved residue(s) required for the propagation of feature annotation.</text>
</comment>
<feature type="domain" description="BPL/LPL catalytic" evidence="5">
    <location>
        <begin position="73"/>
        <end position="264"/>
    </location>
</feature>
<evidence type="ECO:0000313" key="6">
    <source>
        <dbReference type="EMBL" id="MFD1038665.1"/>
    </source>
</evidence>
<dbReference type="CDD" id="cd00090">
    <property type="entry name" value="HTH_ARSR"/>
    <property type="match status" value="1"/>
</dbReference>
<dbReference type="Gene3D" id="1.10.10.10">
    <property type="entry name" value="Winged helix-like DNA-binding domain superfamily/Winged helix DNA-binding domain"/>
    <property type="match status" value="1"/>
</dbReference>
<keyword evidence="4" id="KW-0804">Transcription</keyword>
<dbReference type="InterPro" id="IPR004408">
    <property type="entry name" value="Biotin_CoA_COase_ligase"/>
</dbReference>
<dbReference type="InterPro" id="IPR004143">
    <property type="entry name" value="BPL_LPL_catalytic"/>
</dbReference>
<dbReference type="RefSeq" id="WP_390361854.1">
    <property type="nucleotide sequence ID" value="NZ_JBHTKJ010000023.1"/>
</dbReference>
<evidence type="ECO:0000256" key="4">
    <source>
        <dbReference type="HAMAP-Rule" id="MF_00978"/>
    </source>
</evidence>
<name>A0ABW3LP29_9BACI</name>
<dbReference type="GO" id="GO:0004077">
    <property type="term" value="F:biotin--[biotin carboxyl-carrier protein] ligase activity"/>
    <property type="evidence" value="ECO:0007669"/>
    <property type="project" value="UniProtKB-EC"/>
</dbReference>
<reference evidence="7" key="1">
    <citation type="journal article" date="2019" name="Int. J. Syst. Evol. Microbiol.">
        <title>The Global Catalogue of Microorganisms (GCM) 10K type strain sequencing project: providing services to taxonomists for standard genome sequencing and annotation.</title>
        <authorList>
            <consortium name="The Broad Institute Genomics Platform"/>
            <consortium name="The Broad Institute Genome Sequencing Center for Infectious Disease"/>
            <person name="Wu L."/>
            <person name="Ma J."/>
        </authorList>
    </citation>
    <scope>NUCLEOTIDE SEQUENCE [LARGE SCALE GENOMIC DNA]</scope>
    <source>
        <strain evidence="7">CCUG 56754</strain>
    </source>
</reference>
<dbReference type="SUPFAM" id="SSF46785">
    <property type="entry name" value="Winged helix' DNA-binding domain"/>
    <property type="match status" value="1"/>
</dbReference>
<keyword evidence="1 4" id="KW-0436">Ligase</keyword>
<evidence type="ECO:0000313" key="7">
    <source>
        <dbReference type="Proteomes" id="UP001597040"/>
    </source>
</evidence>
<evidence type="ECO:0000256" key="2">
    <source>
        <dbReference type="ARBA" id="ARBA00023125"/>
    </source>
</evidence>
<keyword evidence="7" id="KW-1185">Reference proteome</keyword>
<dbReference type="Pfam" id="PF02237">
    <property type="entry name" value="BPL_C"/>
    <property type="match status" value="1"/>
</dbReference>
<dbReference type="HAMAP" id="MF_00978">
    <property type="entry name" value="Bifunct_BirA"/>
    <property type="match status" value="1"/>
</dbReference>
<gene>
    <name evidence="4" type="primary">birA</name>
    <name evidence="6" type="ORF">ACFQ3N_09720</name>
</gene>
<dbReference type="EMBL" id="JBHTKJ010000023">
    <property type="protein sequence ID" value="MFD1038665.1"/>
    <property type="molecule type" value="Genomic_DNA"/>
</dbReference>
<dbReference type="InterPro" id="IPR013196">
    <property type="entry name" value="HTH_11"/>
</dbReference>
<keyword evidence="4" id="KW-0805">Transcription regulation</keyword>
<accession>A0ABW3LP29</accession>
<dbReference type="CDD" id="cd16442">
    <property type="entry name" value="BPL"/>
    <property type="match status" value="1"/>
</dbReference>
<dbReference type="InterPro" id="IPR003142">
    <property type="entry name" value="BPL_C"/>
</dbReference>
<dbReference type="SUPFAM" id="SSF55681">
    <property type="entry name" value="Class II aaRS and biotin synthetases"/>
    <property type="match status" value="1"/>
</dbReference>
<feature type="DNA-binding region" description="H-T-H motif" evidence="4">
    <location>
        <begin position="25"/>
        <end position="44"/>
    </location>
</feature>
<dbReference type="PROSITE" id="PS51733">
    <property type="entry name" value="BPL_LPL_CATALYTIC"/>
    <property type="match status" value="1"/>
</dbReference>
<dbReference type="NCBIfam" id="TIGR00121">
    <property type="entry name" value="birA_ligase"/>
    <property type="match status" value="1"/>
</dbReference>
<keyword evidence="3 4" id="KW-0092">Biotin</keyword>
<keyword evidence="4" id="KW-0547">Nucleotide-binding</keyword>
<dbReference type="Proteomes" id="UP001597040">
    <property type="component" value="Unassembled WGS sequence"/>
</dbReference>
<dbReference type="Pfam" id="PF08279">
    <property type="entry name" value="HTH_11"/>
    <property type="match status" value="1"/>
</dbReference>
<comment type="function">
    <text evidence="4">Acts both as a biotin--[acetyl-CoA-carboxylase] ligase and a repressor.</text>
</comment>
<evidence type="ECO:0000256" key="3">
    <source>
        <dbReference type="ARBA" id="ARBA00023267"/>
    </source>
</evidence>
<organism evidence="6 7">
    <name type="scientific">Virgibacillus byunsanensis</name>
    <dbReference type="NCBI Taxonomy" id="570945"/>
    <lineage>
        <taxon>Bacteria</taxon>
        <taxon>Bacillati</taxon>
        <taxon>Bacillota</taxon>
        <taxon>Bacilli</taxon>
        <taxon>Bacillales</taxon>
        <taxon>Bacillaceae</taxon>
        <taxon>Virgibacillus</taxon>
    </lineage>
</organism>
<comment type="catalytic activity">
    <reaction evidence="4">
        <text>biotin + L-lysyl-[protein] + ATP = N(6)-biotinyl-L-lysyl-[protein] + AMP + diphosphate + H(+)</text>
        <dbReference type="Rhea" id="RHEA:11756"/>
        <dbReference type="Rhea" id="RHEA-COMP:9752"/>
        <dbReference type="Rhea" id="RHEA-COMP:10505"/>
        <dbReference type="ChEBI" id="CHEBI:15378"/>
        <dbReference type="ChEBI" id="CHEBI:29969"/>
        <dbReference type="ChEBI" id="CHEBI:30616"/>
        <dbReference type="ChEBI" id="CHEBI:33019"/>
        <dbReference type="ChEBI" id="CHEBI:57586"/>
        <dbReference type="ChEBI" id="CHEBI:83144"/>
        <dbReference type="ChEBI" id="CHEBI:456215"/>
        <dbReference type="EC" id="6.3.4.15"/>
    </reaction>
</comment>
<dbReference type="PANTHER" id="PTHR12835:SF5">
    <property type="entry name" value="BIOTIN--PROTEIN LIGASE"/>
    <property type="match status" value="1"/>
</dbReference>
<evidence type="ECO:0000259" key="5">
    <source>
        <dbReference type="PROSITE" id="PS51733"/>
    </source>
</evidence>
<dbReference type="InterPro" id="IPR030855">
    <property type="entry name" value="Bifunct_BirA"/>
</dbReference>
<protein>
    <recommendedName>
        <fullName evidence="4">Bifunctional ligase/repressor BirA</fullName>
    </recommendedName>
    <alternativeName>
        <fullName evidence="4">Biotin--[acetyl-CoA-carboxylase] ligase</fullName>
        <ecNumber evidence="4">6.3.4.15</ecNumber>
    </alternativeName>
    <alternativeName>
        <fullName evidence="4">Biotin--protein ligase</fullName>
    </alternativeName>
    <alternativeName>
        <fullName evidence="4">Biotin-[acetyl-CoA carboxylase] synthetase</fullName>
    </alternativeName>
</protein>
<keyword evidence="2 4" id="KW-0238">DNA-binding</keyword>
<comment type="caution">
    <text evidence="6">The sequence shown here is derived from an EMBL/GenBank/DDBJ whole genome shotgun (WGS) entry which is preliminary data.</text>
</comment>
<feature type="binding site" evidence="4">
    <location>
        <position position="191"/>
    </location>
    <ligand>
        <name>biotin</name>
        <dbReference type="ChEBI" id="CHEBI:57586"/>
    </ligand>
</feature>
<keyword evidence="4" id="KW-0678">Repressor</keyword>
<dbReference type="InterPro" id="IPR011991">
    <property type="entry name" value="ArsR-like_HTH"/>
</dbReference>
<dbReference type="Pfam" id="PF03099">
    <property type="entry name" value="BPL_LplA_LipB"/>
    <property type="match status" value="1"/>
</dbReference>
<sequence>MDKLESTRNRLIELLANAKEQYISGQNLSEKLNISRSAVWKHMKELEKDGYNIEGVSKKGYRILEYPDKLSANTLQWGLNTKWLGKTIIHKSVTPSTQQVAHQAVQEDAVHGTVIIADEQTKGKGRMNRSWHSAKGKGIWMSIVLKPEIPPHLAPQLTLLSATILAETLAEFTALEPKIKWPNDIFIHNKKTAGILTEMQAEQDQIQYVVIGMGINVNQDVDEIPEDLRGKATSLQIESTNSWNITELIQHILVKFEDAYSKYIENGFSDVKVIWERYGYKIGEIVTIKTMRESWKGKFLGIAEDGALLTTKDGEIKKLYSAEIEWN</sequence>
<feature type="binding site" evidence="4">
    <location>
        <position position="120"/>
    </location>
    <ligand>
        <name>biotin</name>
        <dbReference type="ChEBI" id="CHEBI:57586"/>
    </ligand>
</feature>
<evidence type="ECO:0000256" key="1">
    <source>
        <dbReference type="ARBA" id="ARBA00022598"/>
    </source>
</evidence>
<dbReference type="EC" id="6.3.4.15" evidence="4"/>
<dbReference type="InterPro" id="IPR045864">
    <property type="entry name" value="aa-tRNA-synth_II/BPL/LPL"/>
</dbReference>
<keyword evidence="4" id="KW-0067">ATP-binding</keyword>
<dbReference type="InterPro" id="IPR036390">
    <property type="entry name" value="WH_DNA-bd_sf"/>
</dbReference>